<evidence type="ECO:0000313" key="7">
    <source>
        <dbReference type="EMBL" id="SUN36082.1"/>
    </source>
</evidence>
<evidence type="ECO:0000256" key="1">
    <source>
        <dbReference type="ARBA" id="ARBA00010646"/>
    </source>
</evidence>
<keyword evidence="3 7" id="KW-0378">Hydrolase</keyword>
<evidence type="ECO:0000256" key="5">
    <source>
        <dbReference type="SAM" id="MobiDB-lite"/>
    </source>
</evidence>
<dbReference type="Pfam" id="PF19258">
    <property type="entry name" value="KxYKxGKxW_sig"/>
    <property type="match status" value="1"/>
</dbReference>
<evidence type="ECO:0000313" key="8">
    <source>
        <dbReference type="Proteomes" id="UP000254082"/>
    </source>
</evidence>
<evidence type="ECO:0000256" key="2">
    <source>
        <dbReference type="ARBA" id="ARBA00022729"/>
    </source>
</evidence>
<dbReference type="GO" id="GO:0016052">
    <property type="term" value="P:carbohydrate catabolic process"/>
    <property type="evidence" value="ECO:0007669"/>
    <property type="project" value="TreeGrafter"/>
</dbReference>
<accession>A0A380JDN3</accession>
<dbReference type="AlphaFoldDB" id="A0A380JDN3"/>
<dbReference type="PROSITE" id="PS51904">
    <property type="entry name" value="GLYCOSYL_HYDROL_F25_2"/>
    <property type="match status" value="1"/>
</dbReference>
<dbReference type="GO" id="GO:0016998">
    <property type="term" value="P:cell wall macromolecule catabolic process"/>
    <property type="evidence" value="ECO:0007669"/>
    <property type="project" value="InterPro"/>
</dbReference>
<dbReference type="Proteomes" id="UP000254082">
    <property type="component" value="Unassembled WGS sequence"/>
</dbReference>
<proteinExistence type="inferred from homology"/>
<dbReference type="RefSeq" id="WP_003000151.1">
    <property type="nucleotide sequence ID" value="NZ_UHFA01000002.1"/>
</dbReference>
<keyword evidence="2 6" id="KW-0732">Signal</keyword>
<dbReference type="Pfam" id="PF01183">
    <property type="entry name" value="Glyco_hydro_25"/>
    <property type="match status" value="1"/>
</dbReference>
<gene>
    <name evidence="7" type="primary">acm</name>
    <name evidence="7" type="ORF">NCTC11391_01126</name>
</gene>
<feature type="signal peptide" evidence="6">
    <location>
        <begin position="1"/>
        <end position="30"/>
    </location>
</feature>
<dbReference type="SUPFAM" id="SSF51445">
    <property type="entry name" value="(Trans)glycosidases"/>
    <property type="match status" value="1"/>
</dbReference>
<dbReference type="GO" id="GO:0009253">
    <property type="term" value="P:peptidoglycan catabolic process"/>
    <property type="evidence" value="ECO:0007669"/>
    <property type="project" value="InterPro"/>
</dbReference>
<dbReference type="GO" id="GO:0003796">
    <property type="term" value="F:lysozyme activity"/>
    <property type="evidence" value="ECO:0007669"/>
    <property type="project" value="UniProtKB-EC"/>
</dbReference>
<dbReference type="NCBIfam" id="TIGR03715">
    <property type="entry name" value="KxYKxGKxW"/>
    <property type="match status" value="1"/>
</dbReference>
<feature type="compositionally biased region" description="Polar residues" evidence="5">
    <location>
        <begin position="36"/>
        <end position="141"/>
    </location>
</feature>
<dbReference type="InterPro" id="IPR013688">
    <property type="entry name" value="GBS_Bsp-like"/>
</dbReference>
<dbReference type="EC" id="3.2.1.17" evidence="7"/>
<dbReference type="InterPro" id="IPR017853">
    <property type="entry name" value="GH"/>
</dbReference>
<dbReference type="InterPro" id="IPR002053">
    <property type="entry name" value="Glyco_hydro_25"/>
</dbReference>
<dbReference type="InterPro" id="IPR022263">
    <property type="entry name" value="KxYKxGKxW"/>
</dbReference>
<name>A0A380JDN3_STRDO</name>
<reference evidence="7 8" key="1">
    <citation type="submission" date="2018-06" db="EMBL/GenBank/DDBJ databases">
        <authorList>
            <consortium name="Pathogen Informatics"/>
            <person name="Doyle S."/>
        </authorList>
    </citation>
    <scope>NUCLEOTIDE SEQUENCE [LARGE SCALE GENOMIC DNA]</scope>
    <source>
        <strain evidence="8">NCTC 11391</strain>
    </source>
</reference>
<keyword evidence="4 7" id="KW-0326">Glycosidase</keyword>
<comment type="similarity">
    <text evidence="1">Belongs to the glycosyl hydrolase 25 family.</text>
</comment>
<organism evidence="7 8">
    <name type="scientific">Streptococcus downei MFe28</name>
    <dbReference type="NCBI Taxonomy" id="764290"/>
    <lineage>
        <taxon>Bacteria</taxon>
        <taxon>Bacillati</taxon>
        <taxon>Bacillota</taxon>
        <taxon>Bacilli</taxon>
        <taxon>Lactobacillales</taxon>
        <taxon>Streptococcaceae</taxon>
        <taxon>Streptococcus</taxon>
    </lineage>
</organism>
<evidence type="ECO:0000256" key="3">
    <source>
        <dbReference type="ARBA" id="ARBA00022801"/>
    </source>
</evidence>
<evidence type="ECO:0000256" key="6">
    <source>
        <dbReference type="SAM" id="SignalP"/>
    </source>
</evidence>
<dbReference type="SMART" id="SM00641">
    <property type="entry name" value="Glyco_25"/>
    <property type="match status" value="1"/>
</dbReference>
<dbReference type="PANTHER" id="PTHR34135">
    <property type="entry name" value="LYSOZYME"/>
    <property type="match status" value="1"/>
</dbReference>
<feature type="chain" id="PRO_5039142865" evidence="6">
    <location>
        <begin position="31"/>
        <end position="879"/>
    </location>
</feature>
<sequence length="879" mass="95909">MRKKMYKVKKHWVIASAAALTVLGTSGLVAADEQSYPQTGASRELASVSTDPSVTATDTQDSPKSVENTSQPASTSTLDDSSQEGQNQLVDETSQSSQSEPAGSETISDWETDNQSASEVQSSQRDSEAQIQAPASTNQVDPSDEEDQLQVADQTINEGSRVLRASAGATVARATAAGQSSSEVTSASVSGKTLIIHYNRSIASNEALYFAVWTEENDQDDMVWYQANAQGAAYIDLSKHRFYGKYIIHTYSVINGQNIGRNATSIMVNPPKISSKIEATSNGDYKLTVGNVSSDITEVFVPVWSDKNDQDDMIWYHADKVNANTYSLTIKPANHHNDFDHYSVHIYGQSSITRGLIGLSATPGFERKETASSSKVAPQNKVRASLGANGIQLHLDTNEAADLSNIYFAVWSQVGDQDDIHWYPADGSLSALAPYSNHSGYGTYHIHTYANKNSKFVGINTTSIEVPSPSASAKISKQDDATYNVKIDKVSSYITSVLVPVWTQKNDQDDIVWYPASKQSDGSYSATIKLKDHNFESGKYLVHLYGYSSLEGGRLVGLGATDFTVTATVTPAVVWPSVADHNPAAGSLRVVLNETDTSKKAKSMDVAVWSEENQANIHWYSADVQNGKASVQVDEQYHGMISGSYTIHVYVNYQDGSRTGFNLGQYDLNKERANGYFIDVSSYNYNISVDSYRALKSRGITGVVVKLTEGNSYINPYAASQIANAKAAGLKVSAYHFARYKNADEARSEAAYFVNVAKSYGLDSSTAMVDDIEHSDVLSNVNSNTSVWTQTMKSLGYNNLLYYTMANWLDTRGGSFSTSQVGIENMWIAHYVKGYSEMSEDEAANYNYYNNAAAWQYTSVSKALGANVDQSIDYSGRLS</sequence>
<dbReference type="InterPro" id="IPR018077">
    <property type="entry name" value="Glyco_hydro_fam25_subgr"/>
</dbReference>
<keyword evidence="8" id="KW-1185">Reference proteome</keyword>
<dbReference type="Gene3D" id="3.20.20.80">
    <property type="entry name" value="Glycosidases"/>
    <property type="match status" value="1"/>
</dbReference>
<dbReference type="PANTHER" id="PTHR34135:SF2">
    <property type="entry name" value="LYSOZYME"/>
    <property type="match status" value="1"/>
</dbReference>
<evidence type="ECO:0000256" key="4">
    <source>
        <dbReference type="ARBA" id="ARBA00023295"/>
    </source>
</evidence>
<dbReference type="EMBL" id="UHFA01000002">
    <property type="protein sequence ID" value="SUN36082.1"/>
    <property type="molecule type" value="Genomic_DNA"/>
</dbReference>
<dbReference type="Pfam" id="PF08481">
    <property type="entry name" value="GBS_Bsp-like"/>
    <property type="match status" value="5"/>
</dbReference>
<protein>
    <submittedName>
        <fullName evidence="7">N-acetylmuramoyl-L-alanine amidase</fullName>
        <ecNumber evidence="7">3.2.1.17</ecNumber>
    </submittedName>
</protein>
<dbReference type="OrthoDB" id="9763643at2"/>
<dbReference type="Gene3D" id="2.60.40.3760">
    <property type="match status" value="5"/>
</dbReference>
<feature type="region of interest" description="Disordered" evidence="5">
    <location>
        <begin position="36"/>
        <end position="148"/>
    </location>
</feature>